<gene>
    <name evidence="2" type="ORF">E4U42_001669</name>
</gene>
<dbReference type="EMBL" id="SRPY01000150">
    <property type="protein sequence ID" value="KAG5927872.1"/>
    <property type="molecule type" value="Genomic_DNA"/>
</dbReference>
<evidence type="ECO:0000256" key="1">
    <source>
        <dbReference type="SAM" id="MobiDB-lite"/>
    </source>
</evidence>
<comment type="caution">
    <text evidence="2">The sequence shown here is derived from an EMBL/GenBank/DDBJ whole genome shotgun (WGS) entry which is preliminary data.</text>
</comment>
<dbReference type="Proteomes" id="UP000811619">
    <property type="component" value="Unassembled WGS sequence"/>
</dbReference>
<accession>A0A8K0NJ42</accession>
<sequence length="71" mass="7584">MAALASLSAERKTDSCNNNNNNDNNDKALICFASLAMSAKGSNEAQYAVQNAHRILSGHGLTFTSVAKQKR</sequence>
<feature type="region of interest" description="Disordered" evidence="1">
    <location>
        <begin position="1"/>
        <end position="25"/>
    </location>
</feature>
<organism evidence="2 3">
    <name type="scientific">Claviceps africana</name>
    <dbReference type="NCBI Taxonomy" id="83212"/>
    <lineage>
        <taxon>Eukaryota</taxon>
        <taxon>Fungi</taxon>
        <taxon>Dikarya</taxon>
        <taxon>Ascomycota</taxon>
        <taxon>Pezizomycotina</taxon>
        <taxon>Sordariomycetes</taxon>
        <taxon>Hypocreomycetidae</taxon>
        <taxon>Hypocreales</taxon>
        <taxon>Clavicipitaceae</taxon>
        <taxon>Claviceps</taxon>
    </lineage>
</organism>
<dbReference type="AlphaFoldDB" id="A0A8K0NJ42"/>
<evidence type="ECO:0000313" key="3">
    <source>
        <dbReference type="Proteomes" id="UP000811619"/>
    </source>
</evidence>
<protein>
    <submittedName>
        <fullName evidence="2">Uncharacterized protein</fullName>
    </submittedName>
</protein>
<evidence type="ECO:0000313" key="2">
    <source>
        <dbReference type="EMBL" id="KAG5927872.1"/>
    </source>
</evidence>
<proteinExistence type="predicted"/>
<reference evidence="2" key="1">
    <citation type="journal article" date="2020" name="bioRxiv">
        <title>Whole genome comparisons of ergot fungi reveals the divergence and evolution of species within the genus Claviceps are the result of varying mechanisms driving genome evolution and host range expansion.</title>
        <authorList>
            <person name="Wyka S.A."/>
            <person name="Mondo S.J."/>
            <person name="Liu M."/>
            <person name="Dettman J."/>
            <person name="Nalam V."/>
            <person name="Broders K.D."/>
        </authorList>
    </citation>
    <scope>NUCLEOTIDE SEQUENCE</scope>
    <source>
        <strain evidence="2">CCC 489</strain>
    </source>
</reference>
<name>A0A8K0NJ42_9HYPO</name>
<keyword evidence="3" id="KW-1185">Reference proteome</keyword>